<dbReference type="EMBL" id="LNCU01000019">
    <property type="protein sequence ID" value="KWV60380.1"/>
    <property type="molecule type" value="Genomic_DNA"/>
</dbReference>
<proteinExistence type="predicted"/>
<sequence length="96" mass="11138">MSFQRGIGQADERLTHDFRKGYRSLIADAMRFARHNDELILRDKVSLQCCQIGDVGHNSQISTTFRDGQRNFVAWPFMEVDRKIRIGYQESAELMG</sequence>
<evidence type="ECO:0000313" key="2">
    <source>
        <dbReference type="Proteomes" id="UP000057737"/>
    </source>
</evidence>
<name>A0A120FRM2_9BRAD</name>
<keyword evidence="2" id="KW-1185">Reference proteome</keyword>
<evidence type="ECO:0000313" key="1">
    <source>
        <dbReference type="EMBL" id="KWV60380.1"/>
    </source>
</evidence>
<dbReference type="AlphaFoldDB" id="A0A120FRM2"/>
<protein>
    <submittedName>
        <fullName evidence="1">Uncharacterized protein</fullName>
    </submittedName>
</protein>
<reference evidence="1 2" key="1">
    <citation type="submission" date="2015-11" db="EMBL/GenBank/DDBJ databases">
        <title>Draft Genome Sequence of the Strain BR 10303 (Bradyrhizobium sp.) isolated from nodules of Centrolobium paraense.</title>
        <authorList>
            <person name="Zelli J.E."/>
            <person name="Simoes-Araujo J.L."/>
            <person name="Barauna A.C."/>
            <person name="Silva K."/>
        </authorList>
    </citation>
    <scope>NUCLEOTIDE SEQUENCE [LARGE SCALE GENOMIC DNA]</scope>
    <source>
        <strain evidence="1 2">BR 10303</strain>
    </source>
</reference>
<organism evidence="1 2">
    <name type="scientific">Bradyrhizobium macuxiense</name>
    <dbReference type="NCBI Taxonomy" id="1755647"/>
    <lineage>
        <taxon>Bacteria</taxon>
        <taxon>Pseudomonadati</taxon>
        <taxon>Pseudomonadota</taxon>
        <taxon>Alphaproteobacteria</taxon>
        <taxon>Hyphomicrobiales</taxon>
        <taxon>Nitrobacteraceae</taxon>
        <taxon>Bradyrhizobium</taxon>
    </lineage>
</organism>
<accession>A0A120FRM2</accession>
<gene>
    <name evidence="1" type="ORF">AS156_28690</name>
</gene>
<comment type="caution">
    <text evidence="1">The sequence shown here is derived from an EMBL/GenBank/DDBJ whole genome shotgun (WGS) entry which is preliminary data.</text>
</comment>
<dbReference type="Proteomes" id="UP000057737">
    <property type="component" value="Unassembled WGS sequence"/>
</dbReference>